<feature type="chain" id="PRO_5045625528" description="Methyl-accepting transducer domain-containing protein" evidence="7">
    <location>
        <begin position="21"/>
        <end position="331"/>
    </location>
</feature>
<evidence type="ECO:0000313" key="10">
    <source>
        <dbReference type="Proteomes" id="UP001054820"/>
    </source>
</evidence>
<feature type="coiled-coil region" evidence="5">
    <location>
        <begin position="272"/>
        <end position="330"/>
    </location>
</feature>
<organism evidence="9 10">
    <name type="scientific">Thiomicrorhabdus immobilis</name>
    <dbReference type="NCBI Taxonomy" id="2791037"/>
    <lineage>
        <taxon>Bacteria</taxon>
        <taxon>Pseudomonadati</taxon>
        <taxon>Pseudomonadota</taxon>
        <taxon>Gammaproteobacteria</taxon>
        <taxon>Thiotrichales</taxon>
        <taxon>Piscirickettsiaceae</taxon>
        <taxon>Thiomicrorhabdus</taxon>
    </lineage>
</organism>
<keyword evidence="5" id="KW-0175">Coiled coil</keyword>
<keyword evidence="7" id="KW-0732">Signal</keyword>
<dbReference type="Gene3D" id="1.10.287.950">
    <property type="entry name" value="Methyl-accepting chemotaxis protein"/>
    <property type="match status" value="1"/>
</dbReference>
<feature type="signal peptide" evidence="7">
    <location>
        <begin position="1"/>
        <end position="20"/>
    </location>
</feature>
<name>A0ABM7MCB3_9GAMM</name>
<evidence type="ECO:0000259" key="8">
    <source>
        <dbReference type="PROSITE" id="PS50111"/>
    </source>
</evidence>
<keyword evidence="2 4" id="KW-0807">Transducer</keyword>
<protein>
    <recommendedName>
        <fullName evidence="8">Methyl-accepting transducer domain-containing protein</fullName>
    </recommendedName>
</protein>
<evidence type="ECO:0000256" key="3">
    <source>
        <dbReference type="ARBA" id="ARBA00029447"/>
    </source>
</evidence>
<dbReference type="PANTHER" id="PTHR32089">
    <property type="entry name" value="METHYL-ACCEPTING CHEMOTAXIS PROTEIN MCPB"/>
    <property type="match status" value="1"/>
</dbReference>
<dbReference type="SUPFAM" id="SSF58104">
    <property type="entry name" value="Methyl-accepting chemotaxis protein (MCP) signaling domain"/>
    <property type="match status" value="1"/>
</dbReference>
<evidence type="ECO:0000256" key="7">
    <source>
        <dbReference type="SAM" id="SignalP"/>
    </source>
</evidence>
<dbReference type="InterPro" id="IPR004089">
    <property type="entry name" value="MCPsignal_dom"/>
</dbReference>
<evidence type="ECO:0000256" key="4">
    <source>
        <dbReference type="PROSITE-ProRule" id="PRU00284"/>
    </source>
</evidence>
<evidence type="ECO:0000256" key="5">
    <source>
        <dbReference type="SAM" id="Coils"/>
    </source>
</evidence>
<dbReference type="InterPro" id="IPR004090">
    <property type="entry name" value="Chemotax_Me-accpt_rcpt"/>
</dbReference>
<keyword evidence="6" id="KW-0472">Membrane</keyword>
<comment type="similarity">
    <text evidence="3">Belongs to the methyl-accepting chemotaxis (MCP) protein family.</text>
</comment>
<dbReference type="Pfam" id="PF00015">
    <property type="entry name" value="MCPsignal"/>
    <property type="match status" value="1"/>
</dbReference>
<dbReference type="SMART" id="SM00283">
    <property type="entry name" value="MA"/>
    <property type="match status" value="1"/>
</dbReference>
<feature type="domain" description="Methyl-accepting transducer" evidence="8">
    <location>
        <begin position="174"/>
        <end position="331"/>
    </location>
</feature>
<comment type="subcellular location">
    <subcellularLocation>
        <location evidence="1">Membrane</location>
    </subcellularLocation>
</comment>
<keyword evidence="6" id="KW-1133">Transmembrane helix</keyword>
<keyword evidence="6" id="KW-0812">Transmembrane</keyword>
<evidence type="ECO:0000313" key="9">
    <source>
        <dbReference type="EMBL" id="BCN92994.1"/>
    </source>
</evidence>
<dbReference type="PANTHER" id="PTHR32089:SF112">
    <property type="entry name" value="LYSOZYME-LIKE PROTEIN-RELATED"/>
    <property type="match status" value="1"/>
</dbReference>
<gene>
    <name evidence="9" type="ORF">THMIRHAM_07790</name>
</gene>
<dbReference type="PROSITE" id="PS50111">
    <property type="entry name" value="CHEMOTAXIS_TRANSDUC_2"/>
    <property type="match status" value="1"/>
</dbReference>
<sequence length="331" mass="35279">MKFVKSVAAFFALTATNAYADSTIAGIPTFGFVMMVVVITAVVVGAFVYLLLCNKSGACDQSELVNAIKNIIQEDDLATTIDIPNSDPKLINAINSLLEMASNQVTKEMIEKSTFQSKVADLDVQMEELNETLAACYAQQQMSAPATSAAFDNSELLALSAKLSSKLDALNTGSSQGIESAANVINEVSGLTNEVTHASGVIKRLEEDSSNIGTVLVLIRDIAEQTNLLALNAAIEAARAGEHGRGFAVVADEVRILAGKTQQATTEIQTIIEELQQRARNAVQVMENGQNRVGSTQEQAGRVSEIFNGIVEHLSELKSAQQELSAVIQNS</sequence>
<reference evidence="9" key="1">
    <citation type="journal article" date="2022" name="Arch. Microbiol.">
        <title>Thiomicrorhabdus immobilis sp. nov., a mesophilic sulfur-oxidizing bacterium isolated from sediment of a brackish lake in northern Japan.</title>
        <authorList>
            <person name="Kojima H."/>
            <person name="Mochizuki J."/>
            <person name="Kanda M."/>
            <person name="Watanabe T."/>
            <person name="Fukui M."/>
        </authorList>
    </citation>
    <scope>NUCLEOTIDE SEQUENCE</scope>
    <source>
        <strain evidence="9">Am19</strain>
    </source>
</reference>
<accession>A0ABM7MCB3</accession>
<keyword evidence="10" id="KW-1185">Reference proteome</keyword>
<feature type="coiled-coil region" evidence="5">
    <location>
        <begin position="112"/>
        <end position="139"/>
    </location>
</feature>
<dbReference type="PRINTS" id="PR00260">
    <property type="entry name" value="CHEMTRNSDUCR"/>
</dbReference>
<proteinExistence type="inferred from homology"/>
<dbReference type="RefSeq" id="WP_311195292.1">
    <property type="nucleotide sequence ID" value="NZ_AP024202.1"/>
</dbReference>
<dbReference type="EMBL" id="AP024202">
    <property type="protein sequence ID" value="BCN92994.1"/>
    <property type="molecule type" value="Genomic_DNA"/>
</dbReference>
<dbReference type="Proteomes" id="UP001054820">
    <property type="component" value="Chromosome"/>
</dbReference>
<feature type="transmembrane region" description="Helical" evidence="6">
    <location>
        <begin position="30"/>
        <end position="52"/>
    </location>
</feature>
<evidence type="ECO:0000256" key="2">
    <source>
        <dbReference type="ARBA" id="ARBA00023224"/>
    </source>
</evidence>
<evidence type="ECO:0000256" key="1">
    <source>
        <dbReference type="ARBA" id="ARBA00004370"/>
    </source>
</evidence>
<evidence type="ECO:0000256" key="6">
    <source>
        <dbReference type="SAM" id="Phobius"/>
    </source>
</evidence>